<feature type="domain" description="Core Histone H2A/H2B/H3" evidence="8">
    <location>
        <begin position="160"/>
        <end position="232"/>
    </location>
</feature>
<comment type="caution">
    <text evidence="9">The sequence shown here is derived from an EMBL/GenBank/DDBJ whole genome shotgun (WGS) entry which is preliminary data.</text>
</comment>
<comment type="similarity">
    <text evidence="3">Belongs to the histone H3 family.</text>
</comment>
<dbReference type="Gene3D" id="1.10.20.10">
    <property type="entry name" value="Histone, subunit A"/>
    <property type="match status" value="1"/>
</dbReference>
<keyword evidence="5" id="KW-0238">DNA-binding</keyword>
<evidence type="ECO:0000313" key="10">
    <source>
        <dbReference type="Proteomes" id="UP000786811"/>
    </source>
</evidence>
<sequence length="265" mass="29924">MKCKYCLPTFAAIVPPICSADCHQTALKDKCQLATKLLGVRYLTSETVESTALTFQCVDYIHGCDSLTFSVLCVSDSVTDDVFKENFEHTTGLFVDQSRDTFDSTTTGQTTNGWLSDTLDVITKNFTMALGSSFSQSFSSLTTASHVDISRIKLLIDSRGTVALREIRRYQKSTELLIRKLPFQRLVREIAQDFKTDLRFQSSAVMALQEASEAYLVGLFEDTNLCAIHAKRIFSDKRTKEDDMNFQKEYADVLEYNEFVITITH</sequence>
<comment type="subcellular location">
    <subcellularLocation>
        <location evidence="2">Chromosome</location>
    </subcellularLocation>
    <subcellularLocation>
        <location evidence="1">Nucleus</location>
    </subcellularLocation>
</comment>
<evidence type="ECO:0000256" key="4">
    <source>
        <dbReference type="ARBA" id="ARBA00022454"/>
    </source>
</evidence>
<dbReference type="PRINTS" id="PR00622">
    <property type="entry name" value="HISTONEH3"/>
</dbReference>
<reference evidence="9" key="1">
    <citation type="submission" date="2021-04" db="EMBL/GenBank/DDBJ databases">
        <authorList>
            <person name="Chebbi M.A.C M."/>
        </authorList>
    </citation>
    <scope>NUCLEOTIDE SEQUENCE</scope>
</reference>
<dbReference type="Proteomes" id="UP000786811">
    <property type="component" value="Unassembled WGS sequence"/>
</dbReference>
<dbReference type="GO" id="GO:0003677">
    <property type="term" value="F:DNA binding"/>
    <property type="evidence" value="ECO:0007669"/>
    <property type="project" value="UniProtKB-KW"/>
</dbReference>
<dbReference type="PANTHER" id="PTHR11426">
    <property type="entry name" value="HISTONE H3"/>
    <property type="match status" value="1"/>
</dbReference>
<dbReference type="SUPFAM" id="SSF47113">
    <property type="entry name" value="Histone-fold"/>
    <property type="match status" value="1"/>
</dbReference>
<evidence type="ECO:0000256" key="7">
    <source>
        <dbReference type="ARBA" id="ARBA00023269"/>
    </source>
</evidence>
<keyword evidence="7" id="KW-0544">Nucleosome core</keyword>
<keyword evidence="4" id="KW-0158">Chromosome</keyword>
<dbReference type="GO" id="GO:0046982">
    <property type="term" value="F:protein heterodimerization activity"/>
    <property type="evidence" value="ECO:0007669"/>
    <property type="project" value="InterPro"/>
</dbReference>
<name>A0A8J2MLF2_COTCN</name>
<proteinExistence type="inferred from homology"/>
<dbReference type="InterPro" id="IPR009072">
    <property type="entry name" value="Histone-fold"/>
</dbReference>
<evidence type="ECO:0000256" key="2">
    <source>
        <dbReference type="ARBA" id="ARBA00004286"/>
    </source>
</evidence>
<gene>
    <name evidence="9" type="ORF">HICCMSTLAB_LOCUS6304</name>
</gene>
<dbReference type="CDD" id="cd22911">
    <property type="entry name" value="HFD_H3"/>
    <property type="match status" value="1"/>
</dbReference>
<evidence type="ECO:0000259" key="8">
    <source>
        <dbReference type="Pfam" id="PF00125"/>
    </source>
</evidence>
<organism evidence="9 10">
    <name type="scientific">Cotesia congregata</name>
    <name type="common">Parasitoid wasp</name>
    <name type="synonym">Apanteles congregatus</name>
    <dbReference type="NCBI Taxonomy" id="51543"/>
    <lineage>
        <taxon>Eukaryota</taxon>
        <taxon>Metazoa</taxon>
        <taxon>Ecdysozoa</taxon>
        <taxon>Arthropoda</taxon>
        <taxon>Hexapoda</taxon>
        <taxon>Insecta</taxon>
        <taxon>Pterygota</taxon>
        <taxon>Neoptera</taxon>
        <taxon>Endopterygota</taxon>
        <taxon>Hymenoptera</taxon>
        <taxon>Apocrita</taxon>
        <taxon>Ichneumonoidea</taxon>
        <taxon>Braconidae</taxon>
        <taxon>Microgastrinae</taxon>
        <taxon>Cotesia</taxon>
    </lineage>
</organism>
<dbReference type="OrthoDB" id="6499751at2759"/>
<evidence type="ECO:0000256" key="1">
    <source>
        <dbReference type="ARBA" id="ARBA00004123"/>
    </source>
</evidence>
<protein>
    <submittedName>
        <fullName evidence="9">Similar to Histone H3 (Urechis caupo)</fullName>
    </submittedName>
</protein>
<keyword evidence="6" id="KW-0539">Nucleus</keyword>
<evidence type="ECO:0000313" key="9">
    <source>
        <dbReference type="EMBL" id="CAG5092672.1"/>
    </source>
</evidence>
<accession>A0A8J2MLF2</accession>
<dbReference type="EMBL" id="CAJNRD030001120">
    <property type="protein sequence ID" value="CAG5092672.1"/>
    <property type="molecule type" value="Genomic_DNA"/>
</dbReference>
<dbReference type="Pfam" id="PF00125">
    <property type="entry name" value="Histone"/>
    <property type="match status" value="1"/>
</dbReference>
<dbReference type="InterPro" id="IPR007125">
    <property type="entry name" value="H2A/H2B/H3"/>
</dbReference>
<dbReference type="GO" id="GO:0030527">
    <property type="term" value="F:structural constituent of chromatin"/>
    <property type="evidence" value="ECO:0007669"/>
    <property type="project" value="InterPro"/>
</dbReference>
<dbReference type="GO" id="GO:0005634">
    <property type="term" value="C:nucleus"/>
    <property type="evidence" value="ECO:0007669"/>
    <property type="project" value="UniProtKB-SubCell"/>
</dbReference>
<evidence type="ECO:0000256" key="6">
    <source>
        <dbReference type="ARBA" id="ARBA00023242"/>
    </source>
</evidence>
<dbReference type="InterPro" id="IPR000164">
    <property type="entry name" value="Histone_H3/CENP-A"/>
</dbReference>
<dbReference type="AlphaFoldDB" id="A0A8J2MLF2"/>
<evidence type="ECO:0000256" key="5">
    <source>
        <dbReference type="ARBA" id="ARBA00023125"/>
    </source>
</evidence>
<dbReference type="FunFam" id="1.10.20.10:FF:000085">
    <property type="entry name" value="Histone H3.2"/>
    <property type="match status" value="1"/>
</dbReference>
<keyword evidence="10" id="KW-1185">Reference proteome</keyword>
<dbReference type="GO" id="GO:0000786">
    <property type="term" value="C:nucleosome"/>
    <property type="evidence" value="ECO:0007669"/>
    <property type="project" value="UniProtKB-KW"/>
</dbReference>
<evidence type="ECO:0000256" key="3">
    <source>
        <dbReference type="ARBA" id="ARBA00010343"/>
    </source>
</evidence>
<dbReference type="SMART" id="SM00428">
    <property type="entry name" value="H3"/>
    <property type="match status" value="1"/>
</dbReference>
<dbReference type="PROSITE" id="PS00959">
    <property type="entry name" value="HISTONE_H3_2"/>
    <property type="match status" value="1"/>
</dbReference>